<evidence type="ECO:0000313" key="2">
    <source>
        <dbReference type="EMBL" id="CAF4347108.1"/>
    </source>
</evidence>
<organism evidence="2 3">
    <name type="scientific">Rotaria sordida</name>
    <dbReference type="NCBI Taxonomy" id="392033"/>
    <lineage>
        <taxon>Eukaryota</taxon>
        <taxon>Metazoa</taxon>
        <taxon>Spiralia</taxon>
        <taxon>Gnathifera</taxon>
        <taxon>Rotifera</taxon>
        <taxon>Eurotatoria</taxon>
        <taxon>Bdelloidea</taxon>
        <taxon>Philodinida</taxon>
        <taxon>Philodinidae</taxon>
        <taxon>Rotaria</taxon>
    </lineage>
</organism>
<accession>A0A820KQD6</accession>
<gene>
    <name evidence="2" type="ORF">OTI717_LOCUS43425</name>
</gene>
<feature type="region of interest" description="Disordered" evidence="1">
    <location>
        <begin position="1"/>
        <end position="24"/>
    </location>
</feature>
<protein>
    <submittedName>
        <fullName evidence="2">Uncharacterized protein</fullName>
    </submittedName>
</protein>
<feature type="non-terminal residue" evidence="2">
    <location>
        <position position="1"/>
    </location>
</feature>
<proteinExistence type="predicted"/>
<sequence length="24" mass="2811">TKEHCESILQEFLLHEPKSQDKGN</sequence>
<dbReference type="Proteomes" id="UP000663823">
    <property type="component" value="Unassembled WGS sequence"/>
</dbReference>
<feature type="compositionally biased region" description="Basic and acidic residues" evidence="1">
    <location>
        <begin position="13"/>
        <end position="24"/>
    </location>
</feature>
<evidence type="ECO:0000256" key="1">
    <source>
        <dbReference type="SAM" id="MobiDB-lite"/>
    </source>
</evidence>
<comment type="caution">
    <text evidence="2">The sequence shown here is derived from an EMBL/GenBank/DDBJ whole genome shotgun (WGS) entry which is preliminary data.</text>
</comment>
<name>A0A820KQD6_9BILA</name>
<evidence type="ECO:0000313" key="3">
    <source>
        <dbReference type="Proteomes" id="UP000663823"/>
    </source>
</evidence>
<dbReference type="AlphaFoldDB" id="A0A820KQD6"/>
<reference evidence="2" key="1">
    <citation type="submission" date="2021-02" db="EMBL/GenBank/DDBJ databases">
        <authorList>
            <person name="Nowell W R."/>
        </authorList>
    </citation>
    <scope>NUCLEOTIDE SEQUENCE</scope>
</reference>
<dbReference type="EMBL" id="CAJOAX010062354">
    <property type="protein sequence ID" value="CAF4347108.1"/>
    <property type="molecule type" value="Genomic_DNA"/>
</dbReference>